<dbReference type="Proteomes" id="UP001162480">
    <property type="component" value="Chromosome 14"/>
</dbReference>
<evidence type="ECO:0000256" key="1">
    <source>
        <dbReference type="SAM" id="MobiDB-lite"/>
    </source>
</evidence>
<dbReference type="InterPro" id="IPR037365">
    <property type="entry name" value="Slowmo/Ups"/>
</dbReference>
<organism evidence="3 4">
    <name type="scientific">Octopus vulgaris</name>
    <name type="common">Common octopus</name>
    <dbReference type="NCBI Taxonomy" id="6645"/>
    <lineage>
        <taxon>Eukaryota</taxon>
        <taxon>Metazoa</taxon>
        <taxon>Spiralia</taxon>
        <taxon>Lophotrochozoa</taxon>
        <taxon>Mollusca</taxon>
        <taxon>Cephalopoda</taxon>
        <taxon>Coleoidea</taxon>
        <taxon>Octopodiformes</taxon>
        <taxon>Octopoda</taxon>
        <taxon>Incirrata</taxon>
        <taxon>Octopodidae</taxon>
        <taxon>Octopus</taxon>
    </lineage>
</organism>
<dbReference type="PROSITE" id="PS50904">
    <property type="entry name" value="PRELI_MSF1"/>
    <property type="match status" value="1"/>
</dbReference>
<keyword evidence="4" id="KW-1185">Reference proteome</keyword>
<dbReference type="Pfam" id="PF04707">
    <property type="entry name" value="PRELI"/>
    <property type="match status" value="1"/>
</dbReference>
<evidence type="ECO:0000259" key="2">
    <source>
        <dbReference type="PROSITE" id="PS50904"/>
    </source>
</evidence>
<accession>A0AA36BFP0</accession>
<reference evidence="3" key="1">
    <citation type="submission" date="2023-08" db="EMBL/GenBank/DDBJ databases">
        <authorList>
            <person name="Alioto T."/>
            <person name="Alioto T."/>
            <person name="Gomez Garrido J."/>
        </authorList>
    </citation>
    <scope>NUCLEOTIDE SEQUENCE</scope>
</reference>
<feature type="domain" description="PRELI/MSF1" evidence="2">
    <location>
        <begin position="33"/>
        <end position="202"/>
    </location>
</feature>
<feature type="compositionally biased region" description="Basic and acidic residues" evidence="1">
    <location>
        <begin position="217"/>
        <end position="233"/>
    </location>
</feature>
<name>A0AA36BFP0_OCTVU</name>
<sequence length="248" mass="29204">MTRKEEQQLNYHHILNRNRTKFSRHIFYQKIMVKYYSGTQILKFSWDQLASAFWQRYPNPYSNHVLTEDVISREIVNQKLHTKRLLTKTNPVPKWGERFVSRARHVCIVEESIIDPVAKTVITYTRNIGLQRIMQLEEKCVYRTSADNTRWTVCERWAYINSSIFGFSRAIQVFALERYKKNVQKTQKGFEHILSRLYIMHDPSHSSSTDTISRVHGGKEGKQKLKETARKATELAQRPVLSTPGQIS</sequence>
<dbReference type="InterPro" id="IPR006797">
    <property type="entry name" value="PRELI/MSF1_dom"/>
</dbReference>
<evidence type="ECO:0000313" key="4">
    <source>
        <dbReference type="Proteomes" id="UP001162480"/>
    </source>
</evidence>
<dbReference type="GO" id="GO:0005758">
    <property type="term" value="C:mitochondrial intermembrane space"/>
    <property type="evidence" value="ECO:0007669"/>
    <property type="project" value="InterPro"/>
</dbReference>
<feature type="region of interest" description="Disordered" evidence="1">
    <location>
        <begin position="204"/>
        <end position="248"/>
    </location>
</feature>
<proteinExistence type="predicted"/>
<dbReference type="EMBL" id="OX597827">
    <property type="protein sequence ID" value="CAI9733183.1"/>
    <property type="molecule type" value="Genomic_DNA"/>
</dbReference>
<protein>
    <recommendedName>
        <fullName evidence="2">PRELI/MSF1 domain-containing protein</fullName>
    </recommendedName>
</protein>
<gene>
    <name evidence="3" type="ORF">OCTVUL_1B029054</name>
</gene>
<dbReference type="PANTHER" id="PTHR11158">
    <property type="entry name" value="MSF1/PX19 RELATED"/>
    <property type="match status" value="1"/>
</dbReference>
<dbReference type="AlphaFoldDB" id="A0AA36BFP0"/>
<evidence type="ECO:0000313" key="3">
    <source>
        <dbReference type="EMBL" id="CAI9733183.1"/>
    </source>
</evidence>